<dbReference type="GO" id="GO:0006955">
    <property type="term" value="P:immune response"/>
    <property type="evidence" value="ECO:0000318"/>
    <property type="project" value="GO_Central"/>
</dbReference>
<dbReference type="InParanoid" id="W5MG93"/>
<feature type="transmembrane region" description="Helical" evidence="9">
    <location>
        <begin position="250"/>
        <end position="271"/>
    </location>
</feature>
<feature type="transmembrane region" description="Helical" evidence="9">
    <location>
        <begin position="38"/>
        <end position="63"/>
    </location>
</feature>
<evidence type="ECO:0000256" key="1">
    <source>
        <dbReference type="ARBA" id="ARBA00004370"/>
    </source>
</evidence>
<evidence type="ECO:0000313" key="12">
    <source>
        <dbReference type="Proteomes" id="UP000018468"/>
    </source>
</evidence>
<dbReference type="PROSITE" id="PS50262">
    <property type="entry name" value="G_PROTEIN_RECEP_F1_2"/>
    <property type="match status" value="1"/>
</dbReference>
<dbReference type="OMA" id="LCLPFHT"/>
<evidence type="ECO:0000256" key="8">
    <source>
        <dbReference type="SAM" id="MobiDB-lite"/>
    </source>
</evidence>
<dbReference type="InterPro" id="IPR000276">
    <property type="entry name" value="GPCR_Rhodpsn"/>
</dbReference>
<name>W5MG93_LEPOC</name>
<keyword evidence="6" id="KW-0675">Receptor</keyword>
<dbReference type="HOGENOM" id="CLU_009579_8_1_1"/>
<feature type="transmembrane region" description="Helical" evidence="9">
    <location>
        <begin position="155"/>
        <end position="176"/>
    </location>
</feature>
<reference evidence="11" key="2">
    <citation type="submission" date="2025-08" db="UniProtKB">
        <authorList>
            <consortium name="Ensembl"/>
        </authorList>
    </citation>
    <scope>IDENTIFICATION</scope>
</reference>
<dbReference type="Bgee" id="ENSLOCG00000006126">
    <property type="expression patterns" value="Expressed in intestine and 2 other cell types or tissues"/>
</dbReference>
<feature type="transmembrane region" description="Helical" evidence="9">
    <location>
        <begin position="283"/>
        <end position="305"/>
    </location>
</feature>
<dbReference type="Pfam" id="PF00001">
    <property type="entry name" value="7tm_1"/>
    <property type="match status" value="1"/>
</dbReference>
<dbReference type="Gene3D" id="1.20.1070.10">
    <property type="entry name" value="Rhodopsin 7-helix transmembrane proteins"/>
    <property type="match status" value="1"/>
</dbReference>
<dbReference type="FunFam" id="1.20.1070.10:FF:000473">
    <property type="entry name" value="Uncharacterized protein"/>
    <property type="match status" value="1"/>
</dbReference>
<feature type="transmembrane region" description="Helical" evidence="9">
    <location>
        <begin position="75"/>
        <end position="101"/>
    </location>
</feature>
<accession>W5MG93</accession>
<dbReference type="PRINTS" id="PR00237">
    <property type="entry name" value="GPCRRHODOPSN"/>
</dbReference>
<dbReference type="GO" id="GO:0019722">
    <property type="term" value="P:calcium-mediated signaling"/>
    <property type="evidence" value="ECO:0000318"/>
    <property type="project" value="GO_Central"/>
</dbReference>
<evidence type="ECO:0000256" key="9">
    <source>
        <dbReference type="SAM" id="Phobius"/>
    </source>
</evidence>
<evidence type="ECO:0000256" key="2">
    <source>
        <dbReference type="ARBA" id="ARBA00022692"/>
    </source>
</evidence>
<dbReference type="PANTHER" id="PTHR10489:SF936">
    <property type="entry name" value="G-PROTEIN COUPLED RECEPTORS FAMILY 1 PROFILE DOMAIN-CONTAINING PROTEIN"/>
    <property type="match status" value="1"/>
</dbReference>
<comment type="subcellular location">
    <subcellularLocation>
        <location evidence="1">Membrane</location>
    </subcellularLocation>
</comment>
<evidence type="ECO:0000313" key="11">
    <source>
        <dbReference type="Ensembl" id="ENSLOCP00000007402.1"/>
    </source>
</evidence>
<sequence length="345" mass="37280">VQGPARLVLGSCKATGSPPENGSAGPEGTSGLSDVQRIVVPLLDALILATGAVGHSLVVLILLRRRRSQRRHGTNTLLLALSLADLLQLACLPFNTAAIALGRWPFGDVPCRLVSFLGVACSCASVFTLAALAVSRYLTVVHPAWAYRSRCAHSLRAAAAALWVPAMALAAPQFALRRVRTTGQVYCFTFLSDLGQLVYSAALFLFGFALPLAIIVLMYAKIYGFLRRARRQGRAPQVERYQAQVTRTSALLVVVFTLCWLPSYILMFSLVGRTVSELRYGAFPISARLLASSSTVANPILYVFISQKFRQDLWALSGRESALLEGTTGGKEQKLITFFPTSASS</sequence>
<dbReference type="PANTHER" id="PTHR10489">
    <property type="entry name" value="CELL ADHESION MOLECULE"/>
    <property type="match status" value="1"/>
</dbReference>
<dbReference type="GO" id="GO:0016493">
    <property type="term" value="F:C-C chemokine receptor activity"/>
    <property type="evidence" value="ECO:0000318"/>
    <property type="project" value="GO_Central"/>
</dbReference>
<dbReference type="AlphaFoldDB" id="W5MG93"/>
<dbReference type="GO" id="GO:0009897">
    <property type="term" value="C:external side of plasma membrane"/>
    <property type="evidence" value="ECO:0000318"/>
    <property type="project" value="GO_Central"/>
</dbReference>
<proteinExistence type="predicted"/>
<evidence type="ECO:0000256" key="6">
    <source>
        <dbReference type="ARBA" id="ARBA00023170"/>
    </source>
</evidence>
<feature type="domain" description="G-protein coupled receptors family 1 profile" evidence="10">
    <location>
        <begin position="54"/>
        <end position="302"/>
    </location>
</feature>
<dbReference type="eggNOG" id="KOG3656">
    <property type="taxonomic scope" value="Eukaryota"/>
</dbReference>
<evidence type="ECO:0000256" key="3">
    <source>
        <dbReference type="ARBA" id="ARBA00022989"/>
    </source>
</evidence>
<keyword evidence="2 9" id="KW-0812">Transmembrane</keyword>
<keyword evidence="4" id="KW-0297">G-protein coupled receptor</keyword>
<dbReference type="SUPFAM" id="SSF81321">
    <property type="entry name" value="Family A G protein-coupled receptor-like"/>
    <property type="match status" value="1"/>
</dbReference>
<reference evidence="11" key="3">
    <citation type="submission" date="2025-09" db="UniProtKB">
        <authorList>
            <consortium name="Ensembl"/>
        </authorList>
    </citation>
    <scope>IDENTIFICATION</scope>
</reference>
<feature type="transmembrane region" description="Helical" evidence="9">
    <location>
        <begin position="113"/>
        <end position="134"/>
    </location>
</feature>
<dbReference type="GO" id="GO:0007204">
    <property type="term" value="P:positive regulation of cytosolic calcium ion concentration"/>
    <property type="evidence" value="ECO:0000318"/>
    <property type="project" value="GO_Central"/>
</dbReference>
<keyword evidence="12" id="KW-1185">Reference proteome</keyword>
<dbReference type="InterPro" id="IPR050119">
    <property type="entry name" value="CCR1-9-like"/>
</dbReference>
<protein>
    <recommendedName>
        <fullName evidence="10">G-protein coupled receptors family 1 profile domain-containing protein</fullName>
    </recommendedName>
</protein>
<dbReference type="GeneTree" id="ENSGT01130000278323"/>
<keyword evidence="3 9" id="KW-1133">Transmembrane helix</keyword>
<dbReference type="InterPro" id="IPR017452">
    <property type="entry name" value="GPCR_Rhodpsn_7TM"/>
</dbReference>
<keyword evidence="5 9" id="KW-0472">Membrane</keyword>
<evidence type="ECO:0000259" key="10">
    <source>
        <dbReference type="PROSITE" id="PS50262"/>
    </source>
</evidence>
<keyword evidence="7" id="KW-0807">Transducer</keyword>
<evidence type="ECO:0000256" key="4">
    <source>
        <dbReference type="ARBA" id="ARBA00023040"/>
    </source>
</evidence>
<evidence type="ECO:0000256" key="5">
    <source>
        <dbReference type="ARBA" id="ARBA00023136"/>
    </source>
</evidence>
<organism evidence="11 12">
    <name type="scientific">Lepisosteus oculatus</name>
    <name type="common">Spotted gar</name>
    <dbReference type="NCBI Taxonomy" id="7918"/>
    <lineage>
        <taxon>Eukaryota</taxon>
        <taxon>Metazoa</taxon>
        <taxon>Chordata</taxon>
        <taxon>Craniata</taxon>
        <taxon>Vertebrata</taxon>
        <taxon>Euteleostomi</taxon>
        <taxon>Actinopterygii</taxon>
        <taxon>Neopterygii</taxon>
        <taxon>Holostei</taxon>
        <taxon>Semionotiformes</taxon>
        <taxon>Lepisosteidae</taxon>
        <taxon>Lepisosteus</taxon>
    </lineage>
</organism>
<reference evidence="12" key="1">
    <citation type="submission" date="2011-12" db="EMBL/GenBank/DDBJ databases">
        <title>The Draft Genome of Lepisosteus oculatus.</title>
        <authorList>
            <consortium name="The Broad Institute Genome Assembly &amp; Analysis Group"/>
            <consortium name="Computational R&amp;D Group"/>
            <consortium name="and Sequencing Platform"/>
            <person name="Di Palma F."/>
            <person name="Alfoldi J."/>
            <person name="Johnson J."/>
            <person name="Berlin A."/>
            <person name="Gnerre S."/>
            <person name="Jaffe D."/>
            <person name="MacCallum I."/>
            <person name="Young S."/>
            <person name="Walker B.J."/>
            <person name="Lander E.S."/>
            <person name="Lindblad-Toh K."/>
        </authorList>
    </citation>
    <scope>NUCLEOTIDE SEQUENCE [LARGE SCALE GENOMIC DNA]</scope>
</reference>
<dbReference type="EMBL" id="AHAT01018812">
    <property type="status" value="NOT_ANNOTATED_CDS"/>
    <property type="molecule type" value="Genomic_DNA"/>
</dbReference>
<dbReference type="STRING" id="7918.ENSLOCP00000007402"/>
<evidence type="ECO:0000256" key="7">
    <source>
        <dbReference type="ARBA" id="ARBA00023224"/>
    </source>
</evidence>
<dbReference type="Proteomes" id="UP000018468">
    <property type="component" value="Linkage group LG4"/>
</dbReference>
<dbReference type="GO" id="GO:0060326">
    <property type="term" value="P:cell chemotaxis"/>
    <property type="evidence" value="ECO:0000318"/>
    <property type="project" value="GO_Central"/>
</dbReference>
<feature type="transmembrane region" description="Helical" evidence="9">
    <location>
        <begin position="196"/>
        <end position="220"/>
    </location>
</feature>
<dbReference type="GO" id="GO:0019957">
    <property type="term" value="F:C-C chemokine binding"/>
    <property type="evidence" value="ECO:0000318"/>
    <property type="project" value="GO_Central"/>
</dbReference>
<feature type="region of interest" description="Disordered" evidence="8">
    <location>
        <begin position="10"/>
        <end position="30"/>
    </location>
</feature>
<dbReference type="Ensembl" id="ENSLOCT00000007410.1">
    <property type="protein sequence ID" value="ENSLOCP00000007402.1"/>
    <property type="gene ID" value="ENSLOCG00000006126.1"/>
</dbReference>